<dbReference type="Gene3D" id="3.30.479.30">
    <property type="entry name" value="Band 7 domain"/>
    <property type="match status" value="1"/>
</dbReference>
<dbReference type="AlphaFoldDB" id="A0A3A6PUK1"/>
<sequence length="372" mass="42258">METTIVKQDERGLLFHKGSYKNVLKPGTYRHAGWSGNEIIVLEVSKAFAVHGKELALFRQDAELAQEVAFVDVQDNEYVLHYEDGRLVSVLSAGSYAYWNVLKEHRFTRVDIRQPELPAELAASMPMRLMSYCTVFEVASHERGMLHYNGVFQRELAPGKYYFWKNGPVGVQVKVVDLRQQQLDLTGQEMMTEDKITLRLNFVCQYQIVDPVRTLEIRGFEEQVYITLQLILREYVGTMKLDDLLRVKQEIGAYVLDRLNGHSPRFGVRFASAGVKDIILPGEVKDILNTVLLAEKRAQANLIMRREETASTRSLLNTAKLMEENGTLYRLKELEYLEKICDRVGSISLTGGGNLLEQLNALVGAKKAGDHS</sequence>
<evidence type="ECO:0000313" key="3">
    <source>
        <dbReference type="EMBL" id="RJX40441.1"/>
    </source>
</evidence>
<dbReference type="PANTHER" id="PTHR10264:SF83">
    <property type="entry name" value="BLL5629 PROTEIN"/>
    <property type="match status" value="1"/>
</dbReference>
<evidence type="ECO:0000259" key="2">
    <source>
        <dbReference type="SMART" id="SM00244"/>
    </source>
</evidence>
<accession>A0A3A6PUK1</accession>
<reference evidence="3 4" key="1">
    <citation type="submission" date="2018-09" db="EMBL/GenBank/DDBJ databases">
        <title>Paenibacillus aracenensis nov. sp. isolated from a cave in southern Spain.</title>
        <authorList>
            <person name="Jurado V."/>
            <person name="Gutierrez-Patricio S."/>
            <person name="Gonzalez-Pimentel J.L."/>
            <person name="Miller A.Z."/>
            <person name="Laiz L."/>
            <person name="Saiz-Jimenez C."/>
        </authorList>
    </citation>
    <scope>NUCLEOTIDE SEQUENCE [LARGE SCALE GENOMIC DNA]</scope>
    <source>
        <strain evidence="3 4">JCM 19203</strain>
    </source>
</reference>
<name>A0A3A6PUK1_9BACL</name>
<keyword evidence="4" id="KW-1185">Reference proteome</keyword>
<dbReference type="PANTHER" id="PTHR10264">
    <property type="entry name" value="BAND 7 PROTEIN-RELATED"/>
    <property type="match status" value="1"/>
</dbReference>
<dbReference type="Pfam" id="PF01145">
    <property type="entry name" value="Band_7"/>
    <property type="match status" value="1"/>
</dbReference>
<dbReference type="GO" id="GO:0005886">
    <property type="term" value="C:plasma membrane"/>
    <property type="evidence" value="ECO:0007669"/>
    <property type="project" value="InterPro"/>
</dbReference>
<dbReference type="InterPro" id="IPR001107">
    <property type="entry name" value="Band_7"/>
</dbReference>
<dbReference type="EMBL" id="QXQB01000002">
    <property type="protein sequence ID" value="RJX40441.1"/>
    <property type="molecule type" value="Genomic_DNA"/>
</dbReference>
<dbReference type="Proteomes" id="UP000267798">
    <property type="component" value="Unassembled WGS sequence"/>
</dbReference>
<organism evidence="3 4">
    <name type="scientific">Paenibacillus pinisoli</name>
    <dbReference type="NCBI Taxonomy" id="1276110"/>
    <lineage>
        <taxon>Bacteria</taxon>
        <taxon>Bacillati</taxon>
        <taxon>Bacillota</taxon>
        <taxon>Bacilli</taxon>
        <taxon>Bacillales</taxon>
        <taxon>Paenibacillaceae</taxon>
        <taxon>Paenibacillus</taxon>
    </lineage>
</organism>
<comment type="caution">
    <text evidence="3">The sequence shown here is derived from an EMBL/GenBank/DDBJ whole genome shotgun (WGS) entry which is preliminary data.</text>
</comment>
<dbReference type="InterPro" id="IPR043202">
    <property type="entry name" value="Band-7_stomatin-like"/>
</dbReference>
<dbReference type="OrthoDB" id="5501731at2"/>
<dbReference type="InterPro" id="IPR036013">
    <property type="entry name" value="Band_7/SPFH_dom_sf"/>
</dbReference>
<protein>
    <submittedName>
        <fullName evidence="3">Slipin family protein</fullName>
    </submittedName>
</protein>
<evidence type="ECO:0000256" key="1">
    <source>
        <dbReference type="ARBA" id="ARBA00008164"/>
    </source>
</evidence>
<gene>
    <name evidence="3" type="ORF">D3P09_12525</name>
</gene>
<dbReference type="SMART" id="SM00244">
    <property type="entry name" value="PHB"/>
    <property type="match status" value="1"/>
</dbReference>
<proteinExistence type="inferred from homology"/>
<evidence type="ECO:0000313" key="4">
    <source>
        <dbReference type="Proteomes" id="UP000267798"/>
    </source>
</evidence>
<comment type="similarity">
    <text evidence="1">Belongs to the band 7/mec-2 family.</text>
</comment>
<dbReference type="CDD" id="cd13438">
    <property type="entry name" value="SPFH_eoslipins_u2"/>
    <property type="match status" value="1"/>
</dbReference>
<dbReference type="SUPFAM" id="SSF117892">
    <property type="entry name" value="Band 7/SPFH domain"/>
    <property type="match status" value="1"/>
</dbReference>
<feature type="domain" description="Band 7" evidence="2">
    <location>
        <begin position="133"/>
        <end position="292"/>
    </location>
</feature>